<keyword evidence="1" id="KW-0812">Transmembrane</keyword>
<evidence type="ECO:0000313" key="2">
    <source>
        <dbReference type="EMBL" id="TGE36021.1"/>
    </source>
</evidence>
<protein>
    <submittedName>
        <fullName evidence="2">DUF5009 domain-containing protein</fullName>
    </submittedName>
</protein>
<keyword evidence="1" id="KW-0472">Membrane</keyword>
<evidence type="ECO:0000256" key="1">
    <source>
        <dbReference type="SAM" id="Phobius"/>
    </source>
</evidence>
<reference evidence="2 3" key="1">
    <citation type="submission" date="2019-03" db="EMBL/GenBank/DDBJ databases">
        <title>Draft Genome Sequence of Desulfosporosinus fructosivorans Strain 63.6F, Isolated from Marine Sediment in the Baltic Sea.</title>
        <authorList>
            <person name="Hausmann B."/>
            <person name="Vandieken V."/>
            <person name="Pjevac P."/>
            <person name="Schreck K."/>
            <person name="Herbold C.W."/>
            <person name="Loy A."/>
        </authorList>
    </citation>
    <scope>NUCLEOTIDE SEQUENCE [LARGE SCALE GENOMIC DNA]</scope>
    <source>
        <strain evidence="2 3">63.6F</strain>
    </source>
</reference>
<gene>
    <name evidence="2" type="ORF">E4K67_23210</name>
</gene>
<feature type="transmembrane region" description="Helical" evidence="1">
    <location>
        <begin position="115"/>
        <end position="133"/>
    </location>
</feature>
<feature type="transmembrane region" description="Helical" evidence="1">
    <location>
        <begin position="353"/>
        <end position="372"/>
    </location>
</feature>
<feature type="transmembrane region" description="Helical" evidence="1">
    <location>
        <begin position="48"/>
        <end position="68"/>
    </location>
</feature>
<dbReference type="PANTHER" id="PTHR31061:SF24">
    <property type="entry name" value="LD22376P"/>
    <property type="match status" value="1"/>
</dbReference>
<organism evidence="2 3">
    <name type="scientific">Desulfosporosinus fructosivorans</name>
    <dbReference type="NCBI Taxonomy" id="2018669"/>
    <lineage>
        <taxon>Bacteria</taxon>
        <taxon>Bacillati</taxon>
        <taxon>Bacillota</taxon>
        <taxon>Clostridia</taxon>
        <taxon>Eubacteriales</taxon>
        <taxon>Desulfitobacteriaceae</taxon>
        <taxon>Desulfosporosinus</taxon>
    </lineage>
</organism>
<feature type="transmembrane region" description="Helical" evidence="1">
    <location>
        <begin position="80"/>
        <end position="103"/>
    </location>
</feature>
<comment type="caution">
    <text evidence="2">The sequence shown here is derived from an EMBL/GenBank/DDBJ whole genome shotgun (WGS) entry which is preliminary data.</text>
</comment>
<dbReference type="RefSeq" id="WP_135551105.1">
    <property type="nucleotide sequence ID" value="NZ_SPQQ01000010.1"/>
</dbReference>
<dbReference type="EMBL" id="SPQQ01000010">
    <property type="protein sequence ID" value="TGE36021.1"/>
    <property type="molecule type" value="Genomic_DNA"/>
</dbReference>
<accession>A0A4Z0QYY8</accession>
<dbReference type="Proteomes" id="UP000298460">
    <property type="component" value="Unassembled WGS sequence"/>
</dbReference>
<feature type="transmembrane region" description="Helical" evidence="1">
    <location>
        <begin position="261"/>
        <end position="284"/>
    </location>
</feature>
<evidence type="ECO:0000313" key="3">
    <source>
        <dbReference type="Proteomes" id="UP000298460"/>
    </source>
</evidence>
<feature type="transmembrane region" description="Helical" evidence="1">
    <location>
        <begin position="204"/>
        <end position="224"/>
    </location>
</feature>
<dbReference type="PANTHER" id="PTHR31061">
    <property type="entry name" value="LD22376P"/>
    <property type="match status" value="1"/>
</dbReference>
<keyword evidence="1" id="KW-1133">Transmembrane helix</keyword>
<keyword evidence="3" id="KW-1185">Reference proteome</keyword>
<name>A0A4Z0QYY8_9FIRM</name>
<dbReference type="OrthoDB" id="9788724at2"/>
<sequence length="379" mass="42634">MKQNSLRFECIDILRGLAISLMLMVNNPGNPATIPPQLKHAAWNGGTIADLVFPFFIFIMGVVVPISINNRLEKGTSRATIIVHIFSRSSLIFLLGIVLNGFPFFDLTIIRIPGVLQRIAVVYLVSSLIFLLLRSIFKKEAFQIGAQLLTSVLLLILYYILLKYIHVPGYGRGVMELQGNLVQYIDLKFLQGHLYTPNWDPEGILSTIPALSTGLIGVIAGMILLSPNSRLIKMTILVSSGVLLLFSAELFNPFFPYNKNLWSSSFVLLTAGLGILSLAFFYLITDILKSGRLLVPFKVIGASAIFVYFTTELIGRTLWLIPVHDSISGNTMTFKIWFTERLISPWAHGLDSLYFSISYVIFWMVIMGFLHYRKIYIRL</sequence>
<feature type="transmembrane region" description="Helical" evidence="1">
    <location>
        <begin position="145"/>
        <end position="165"/>
    </location>
</feature>
<proteinExistence type="predicted"/>
<feature type="transmembrane region" description="Helical" evidence="1">
    <location>
        <begin position="236"/>
        <end position="255"/>
    </location>
</feature>
<feature type="transmembrane region" description="Helical" evidence="1">
    <location>
        <begin position="293"/>
        <end position="311"/>
    </location>
</feature>
<dbReference type="AlphaFoldDB" id="A0A4Z0QYY8"/>
<feature type="transmembrane region" description="Helical" evidence="1">
    <location>
        <begin position="12"/>
        <end position="28"/>
    </location>
</feature>